<dbReference type="EMBL" id="SMGG01000006">
    <property type="protein sequence ID" value="TCK59493.1"/>
    <property type="molecule type" value="Genomic_DNA"/>
</dbReference>
<evidence type="ECO:0000256" key="1">
    <source>
        <dbReference type="SAM" id="SignalP"/>
    </source>
</evidence>
<dbReference type="CDD" id="cd02966">
    <property type="entry name" value="TlpA_like_family"/>
    <property type="match status" value="1"/>
</dbReference>
<name>A0A4R1K6U2_9BACT</name>
<organism evidence="3 4">
    <name type="scientific">Seleniivibrio woodruffii</name>
    <dbReference type="NCBI Taxonomy" id="1078050"/>
    <lineage>
        <taxon>Bacteria</taxon>
        <taxon>Pseudomonadati</taxon>
        <taxon>Deferribacterota</taxon>
        <taxon>Deferribacteres</taxon>
        <taxon>Deferribacterales</taxon>
        <taxon>Geovibrionaceae</taxon>
        <taxon>Seleniivibrio</taxon>
    </lineage>
</organism>
<accession>A0A4R1K6U2</accession>
<sequence length="158" mass="17701">MKKLILLLLTVVLMSGCFGSKKESEGSANKVTTVSKGFVDELKKQYAGKAIIVNFFGSWCPPCIKETPDFIEAYEKYKGDDFVIVGISVDKTLEDAQKFVDEHKITYPVFHADSNLGMEMNIYTIPASFIFKPDGQLFERVEGPLSPTQLEYIATKLK</sequence>
<dbReference type="Proteomes" id="UP000294614">
    <property type="component" value="Unassembled WGS sequence"/>
</dbReference>
<comment type="caution">
    <text evidence="3">The sequence shown here is derived from an EMBL/GenBank/DDBJ whole genome shotgun (WGS) entry which is preliminary data.</text>
</comment>
<dbReference type="Pfam" id="PF00578">
    <property type="entry name" value="AhpC-TSA"/>
    <property type="match status" value="1"/>
</dbReference>
<evidence type="ECO:0000259" key="2">
    <source>
        <dbReference type="PROSITE" id="PS51352"/>
    </source>
</evidence>
<keyword evidence="4" id="KW-1185">Reference proteome</keyword>
<feature type="signal peptide" evidence="1">
    <location>
        <begin position="1"/>
        <end position="19"/>
    </location>
</feature>
<dbReference type="PROSITE" id="PS51257">
    <property type="entry name" value="PROKAR_LIPOPROTEIN"/>
    <property type="match status" value="1"/>
</dbReference>
<keyword evidence="1" id="KW-0732">Signal</keyword>
<feature type="chain" id="PRO_5020350758" evidence="1">
    <location>
        <begin position="20"/>
        <end position="158"/>
    </location>
</feature>
<dbReference type="SUPFAM" id="SSF52833">
    <property type="entry name" value="Thioredoxin-like"/>
    <property type="match status" value="1"/>
</dbReference>
<feature type="domain" description="Thioredoxin" evidence="2">
    <location>
        <begin position="20"/>
        <end position="158"/>
    </location>
</feature>
<protein>
    <submittedName>
        <fullName evidence="3">AhpC/TSA family protein</fullName>
    </submittedName>
</protein>
<dbReference type="PROSITE" id="PS51352">
    <property type="entry name" value="THIOREDOXIN_2"/>
    <property type="match status" value="1"/>
</dbReference>
<evidence type="ECO:0000313" key="4">
    <source>
        <dbReference type="Proteomes" id="UP000294614"/>
    </source>
</evidence>
<gene>
    <name evidence="3" type="ORF">C8D98_2427</name>
</gene>
<dbReference type="GO" id="GO:0016491">
    <property type="term" value="F:oxidoreductase activity"/>
    <property type="evidence" value="ECO:0007669"/>
    <property type="project" value="InterPro"/>
</dbReference>
<dbReference type="InterPro" id="IPR036249">
    <property type="entry name" value="Thioredoxin-like_sf"/>
</dbReference>
<reference evidence="3 4" key="1">
    <citation type="submission" date="2019-03" db="EMBL/GenBank/DDBJ databases">
        <title>Genomic Encyclopedia of Type Strains, Phase IV (KMG-IV): sequencing the most valuable type-strain genomes for metagenomic binning, comparative biology and taxonomic classification.</title>
        <authorList>
            <person name="Goeker M."/>
        </authorList>
    </citation>
    <scope>NUCLEOTIDE SEQUENCE [LARGE SCALE GENOMIC DNA]</scope>
    <source>
        <strain evidence="3 4">DSM 24984</strain>
    </source>
</reference>
<dbReference type="InterPro" id="IPR050553">
    <property type="entry name" value="Thioredoxin_ResA/DsbE_sf"/>
</dbReference>
<dbReference type="PANTHER" id="PTHR42852">
    <property type="entry name" value="THIOL:DISULFIDE INTERCHANGE PROTEIN DSBE"/>
    <property type="match status" value="1"/>
</dbReference>
<dbReference type="Gene3D" id="3.40.30.10">
    <property type="entry name" value="Glutaredoxin"/>
    <property type="match status" value="1"/>
</dbReference>
<dbReference type="InterPro" id="IPR000866">
    <property type="entry name" value="AhpC/TSA"/>
</dbReference>
<dbReference type="RefSeq" id="WP_165871318.1">
    <property type="nucleotide sequence ID" value="NZ_JBLJBI010000110.1"/>
</dbReference>
<dbReference type="GO" id="GO:0016209">
    <property type="term" value="F:antioxidant activity"/>
    <property type="evidence" value="ECO:0007669"/>
    <property type="project" value="InterPro"/>
</dbReference>
<proteinExistence type="predicted"/>
<evidence type="ECO:0000313" key="3">
    <source>
        <dbReference type="EMBL" id="TCK59493.1"/>
    </source>
</evidence>
<dbReference type="PANTHER" id="PTHR42852:SF13">
    <property type="entry name" value="PROTEIN DIPZ"/>
    <property type="match status" value="1"/>
</dbReference>
<dbReference type="InterPro" id="IPR013766">
    <property type="entry name" value="Thioredoxin_domain"/>
</dbReference>
<dbReference type="AlphaFoldDB" id="A0A4R1K6U2"/>